<keyword evidence="2" id="KW-0472">Membrane</keyword>
<dbReference type="Pfam" id="PF03413">
    <property type="entry name" value="PepSY"/>
    <property type="match status" value="1"/>
</dbReference>
<evidence type="ECO:0000313" key="6">
    <source>
        <dbReference type="Proteomes" id="UP000886824"/>
    </source>
</evidence>
<accession>A0A9D1Z680</accession>
<comment type="caution">
    <text evidence="5">The sequence shown here is derived from an EMBL/GenBank/DDBJ whole genome shotgun (WGS) entry which is preliminary data.</text>
</comment>
<reference evidence="5" key="1">
    <citation type="journal article" date="2021" name="PeerJ">
        <title>Extensive microbial diversity within the chicken gut microbiome revealed by metagenomics and culture.</title>
        <authorList>
            <person name="Gilroy R."/>
            <person name="Ravi A."/>
            <person name="Getino M."/>
            <person name="Pursley I."/>
            <person name="Horton D.L."/>
            <person name="Alikhan N.F."/>
            <person name="Baker D."/>
            <person name="Gharbi K."/>
            <person name="Hall N."/>
            <person name="Watson M."/>
            <person name="Adriaenssens E.M."/>
            <person name="Foster-Nyarko E."/>
            <person name="Jarju S."/>
            <person name="Secka A."/>
            <person name="Antonio M."/>
            <person name="Oren A."/>
            <person name="Chaudhuri R.R."/>
            <person name="La Ragione R."/>
            <person name="Hildebrand F."/>
            <person name="Pallen M.J."/>
        </authorList>
    </citation>
    <scope>NUCLEOTIDE SEQUENCE</scope>
    <source>
        <strain evidence="5">CHK33-7979</strain>
    </source>
</reference>
<dbReference type="Proteomes" id="UP000886824">
    <property type="component" value="Unassembled WGS sequence"/>
</dbReference>
<dbReference type="AlphaFoldDB" id="A0A9D1Z680"/>
<dbReference type="EMBL" id="DXCX01000096">
    <property type="protein sequence ID" value="HIY74168.1"/>
    <property type="molecule type" value="Genomic_DNA"/>
</dbReference>
<feature type="compositionally biased region" description="Low complexity" evidence="1">
    <location>
        <begin position="187"/>
        <end position="218"/>
    </location>
</feature>
<dbReference type="InterPro" id="IPR055431">
    <property type="entry name" value="RsgI_M"/>
</dbReference>
<dbReference type="Pfam" id="PF23750">
    <property type="entry name" value="RsgI_M"/>
    <property type="match status" value="1"/>
</dbReference>
<dbReference type="InterPro" id="IPR025711">
    <property type="entry name" value="PepSY"/>
</dbReference>
<organism evidence="5 6">
    <name type="scientific">Candidatus Intestinimonas merdavium</name>
    <dbReference type="NCBI Taxonomy" id="2838622"/>
    <lineage>
        <taxon>Bacteria</taxon>
        <taxon>Bacillati</taxon>
        <taxon>Bacillota</taxon>
        <taxon>Clostridia</taxon>
        <taxon>Eubacteriales</taxon>
        <taxon>Intestinimonas</taxon>
    </lineage>
</organism>
<sequence>MKEKIETALRRAAEQLPQPDFQVMADTPVQPLEVHDYVTRQEFLPPRRRVRPAAAALVLCALLLCAGLWVYFQFFQIYTVVDLRVNPSFAIELDRRDQVRTVRALTEDAQPILEGRSYQGWDLEAAIGALLDDLSVRGYLTDGAEVDVAVNSKSADHGRDLREDLEEFITQKLSGLGSGNTQVHMESTPSPQVTQPAPTTPAASTPSSAPSAPVSSTSGQDVMTWDEAKAIVTARLPEAQFDEIKLDDDDGRLIYELKFRDGNRVEYEADLDAITGEILKWEKD</sequence>
<protein>
    <submittedName>
        <fullName evidence="5">PepSY domain-containing protein</fullName>
    </submittedName>
</protein>
<dbReference type="Gene3D" id="3.10.450.40">
    <property type="match status" value="1"/>
</dbReference>
<gene>
    <name evidence="5" type="ORF">H9826_09405</name>
</gene>
<keyword evidence="2" id="KW-1133">Transmembrane helix</keyword>
<keyword evidence="2" id="KW-0812">Transmembrane</keyword>
<feature type="region of interest" description="Disordered" evidence="1">
    <location>
        <begin position="176"/>
        <end position="221"/>
    </location>
</feature>
<feature type="domain" description="PepSY" evidence="3">
    <location>
        <begin position="226"/>
        <end position="281"/>
    </location>
</feature>
<feature type="domain" description="Anti-sigma factor RsgI-like middle" evidence="4">
    <location>
        <begin position="78"/>
        <end position="188"/>
    </location>
</feature>
<evidence type="ECO:0000256" key="2">
    <source>
        <dbReference type="SAM" id="Phobius"/>
    </source>
</evidence>
<evidence type="ECO:0000256" key="1">
    <source>
        <dbReference type="SAM" id="MobiDB-lite"/>
    </source>
</evidence>
<evidence type="ECO:0000259" key="4">
    <source>
        <dbReference type="Pfam" id="PF23750"/>
    </source>
</evidence>
<evidence type="ECO:0000259" key="3">
    <source>
        <dbReference type="Pfam" id="PF03413"/>
    </source>
</evidence>
<proteinExistence type="predicted"/>
<reference evidence="5" key="2">
    <citation type="submission" date="2021-04" db="EMBL/GenBank/DDBJ databases">
        <authorList>
            <person name="Gilroy R."/>
        </authorList>
    </citation>
    <scope>NUCLEOTIDE SEQUENCE</scope>
    <source>
        <strain evidence="5">CHK33-7979</strain>
    </source>
</reference>
<feature type="transmembrane region" description="Helical" evidence="2">
    <location>
        <begin position="53"/>
        <end position="72"/>
    </location>
</feature>
<evidence type="ECO:0000313" key="5">
    <source>
        <dbReference type="EMBL" id="HIY74168.1"/>
    </source>
</evidence>
<name>A0A9D1Z680_9FIRM</name>